<sequence>MATSGASDTVKGMLFGSDFPDKGVRVTEEGGKLVIELHIKVIYGINISAVVKSITHKVRYVVEDATGLQVKRIKVSVDDIVS</sequence>
<dbReference type="PANTHER" id="PTHR34297">
    <property type="entry name" value="HYPOTHETICAL CYTOSOLIC PROTEIN-RELATED"/>
    <property type="match status" value="1"/>
</dbReference>
<dbReference type="AlphaFoldDB" id="A0A645D4W3"/>
<dbReference type="PANTHER" id="PTHR34297:SF2">
    <property type="entry name" value="ASP23_GLS24 FAMILY ENVELOPE STRESS RESPONSE PROTEIN"/>
    <property type="match status" value="1"/>
</dbReference>
<dbReference type="EMBL" id="VSSQ01032853">
    <property type="protein sequence ID" value="MPM84259.1"/>
    <property type="molecule type" value="Genomic_DNA"/>
</dbReference>
<accession>A0A645D4W3</accession>
<protein>
    <recommendedName>
        <fullName evidence="2">Asp23/Gls24 family envelope stress response protein</fullName>
    </recommendedName>
</protein>
<dbReference type="Pfam" id="PF03780">
    <property type="entry name" value="Asp23"/>
    <property type="match status" value="1"/>
</dbReference>
<evidence type="ECO:0008006" key="2">
    <source>
        <dbReference type="Google" id="ProtNLM"/>
    </source>
</evidence>
<proteinExistence type="predicted"/>
<evidence type="ECO:0000313" key="1">
    <source>
        <dbReference type="EMBL" id="MPM84259.1"/>
    </source>
</evidence>
<dbReference type="InterPro" id="IPR005531">
    <property type="entry name" value="Asp23"/>
</dbReference>
<comment type="caution">
    <text evidence="1">The sequence shown here is derived from an EMBL/GenBank/DDBJ whole genome shotgun (WGS) entry which is preliminary data.</text>
</comment>
<reference evidence="1" key="1">
    <citation type="submission" date="2019-08" db="EMBL/GenBank/DDBJ databases">
        <authorList>
            <person name="Kucharzyk K."/>
            <person name="Murdoch R.W."/>
            <person name="Higgins S."/>
            <person name="Loffler F."/>
        </authorList>
    </citation>
    <scope>NUCLEOTIDE SEQUENCE</scope>
</reference>
<gene>
    <name evidence="1" type="ORF">SDC9_131330</name>
</gene>
<organism evidence="1">
    <name type="scientific">bioreactor metagenome</name>
    <dbReference type="NCBI Taxonomy" id="1076179"/>
    <lineage>
        <taxon>unclassified sequences</taxon>
        <taxon>metagenomes</taxon>
        <taxon>ecological metagenomes</taxon>
    </lineage>
</organism>
<name>A0A645D4W3_9ZZZZ</name>